<dbReference type="InterPro" id="IPR009078">
    <property type="entry name" value="Ferritin-like_SF"/>
</dbReference>
<gene>
    <name evidence="2" type="ORF">WJX72_001474</name>
</gene>
<dbReference type="EMBL" id="JALJOR010000001">
    <property type="protein sequence ID" value="KAK9828675.1"/>
    <property type="molecule type" value="Genomic_DNA"/>
</dbReference>
<dbReference type="SUPFAM" id="SSF47240">
    <property type="entry name" value="Ferritin-like"/>
    <property type="match status" value="1"/>
</dbReference>
<dbReference type="Pfam" id="PF13668">
    <property type="entry name" value="Ferritin_2"/>
    <property type="match status" value="1"/>
</dbReference>
<dbReference type="Proteomes" id="UP001489004">
    <property type="component" value="Unassembled WGS sequence"/>
</dbReference>
<keyword evidence="3" id="KW-1185">Reference proteome</keyword>
<dbReference type="PANTHER" id="PTHR31694">
    <property type="entry name" value="DESICCATION-LIKE PROTEIN"/>
    <property type="match status" value="1"/>
</dbReference>
<dbReference type="CDD" id="cd00657">
    <property type="entry name" value="Ferritin_like"/>
    <property type="match status" value="1"/>
</dbReference>
<evidence type="ECO:0000313" key="3">
    <source>
        <dbReference type="Proteomes" id="UP001489004"/>
    </source>
</evidence>
<comment type="caution">
    <text evidence="2">The sequence shown here is derived from an EMBL/GenBank/DDBJ whole genome shotgun (WGS) entry which is preliminary data.</text>
</comment>
<proteinExistence type="predicted"/>
<name>A0AAW1R3X3_9CHLO</name>
<evidence type="ECO:0000313" key="2">
    <source>
        <dbReference type="EMBL" id="KAK9828675.1"/>
    </source>
</evidence>
<reference evidence="2 3" key="1">
    <citation type="journal article" date="2024" name="Nat. Commun.">
        <title>Phylogenomics reveals the evolutionary origins of lichenization in chlorophyte algae.</title>
        <authorList>
            <person name="Puginier C."/>
            <person name="Libourel C."/>
            <person name="Otte J."/>
            <person name="Skaloud P."/>
            <person name="Haon M."/>
            <person name="Grisel S."/>
            <person name="Petersen M."/>
            <person name="Berrin J.G."/>
            <person name="Delaux P.M."/>
            <person name="Dal Grande F."/>
            <person name="Keller J."/>
        </authorList>
    </citation>
    <scope>NUCLEOTIDE SEQUENCE [LARGE SCALE GENOMIC DNA]</scope>
    <source>
        <strain evidence="2 3">SAG 2043</strain>
    </source>
</reference>
<feature type="chain" id="PRO_5044024960" description="Ferritin-like domain-containing protein" evidence="1">
    <location>
        <begin position="24"/>
        <end position="432"/>
    </location>
</feature>
<protein>
    <recommendedName>
        <fullName evidence="4">Ferritin-like domain-containing protein</fullName>
    </recommendedName>
</protein>
<dbReference type="PANTHER" id="PTHR31694:SF26">
    <property type="entry name" value="OS05G0151100 PROTEIN"/>
    <property type="match status" value="1"/>
</dbReference>
<accession>A0AAW1R3X3</accession>
<evidence type="ECO:0000256" key="1">
    <source>
        <dbReference type="SAM" id="SignalP"/>
    </source>
</evidence>
<feature type="signal peptide" evidence="1">
    <location>
        <begin position="1"/>
        <end position="23"/>
    </location>
</feature>
<organism evidence="2 3">
    <name type="scientific">[Myrmecia] bisecta</name>
    <dbReference type="NCBI Taxonomy" id="41462"/>
    <lineage>
        <taxon>Eukaryota</taxon>
        <taxon>Viridiplantae</taxon>
        <taxon>Chlorophyta</taxon>
        <taxon>core chlorophytes</taxon>
        <taxon>Trebouxiophyceae</taxon>
        <taxon>Trebouxiales</taxon>
        <taxon>Trebouxiaceae</taxon>
        <taxon>Myrmecia</taxon>
    </lineage>
</organism>
<keyword evidence="1" id="KW-0732">Signal</keyword>
<sequence>MDRQLIATVVILLVCRSAADVRAQTPSSCPDNTGNSNKGCGNRGDGNVGYWNFGTGNVGTCNSGSGLVGTGQIGQGGAPGCSTTCPAGTVDLNKPTPAPGTPCPAGTSFQLVPGNQCDFGLPQCCKCVGSGGTMPATTPVVTTAPTTTPTATKTPVATPTATVAAIQRPTDADVLNFALQLEYLEANFYWCAVYGTPIDTKYWLGGPAPTGCVKGTYSPPVLAFLAEIADDELSHVIDLQAALGAAAVPQPQIDLKDALNAAAAAAFNTTVDKFAGFDYSASDLGGLIASVVFEDVGVTAYLGAASSISSKAILEAAAGILAIEAYHAGAVRKTLFDMGLTVTPYKVTVIDIVNAISALREAVSQKVKATPGGTDQGLTTVVNGVVTETIIPAGPGAIAFSRNTNQVIAIVTLGAANRKGGFFPAGLNGYIS</sequence>
<dbReference type="InterPro" id="IPR052965">
    <property type="entry name" value="Pigment-catalase-like"/>
</dbReference>
<evidence type="ECO:0008006" key="4">
    <source>
        <dbReference type="Google" id="ProtNLM"/>
    </source>
</evidence>
<dbReference type="AlphaFoldDB" id="A0AAW1R3X3"/>